<proteinExistence type="inferred from homology"/>
<dbReference type="GO" id="GO:0046872">
    <property type="term" value="F:metal ion binding"/>
    <property type="evidence" value="ECO:0007669"/>
    <property type="project" value="InterPro"/>
</dbReference>
<dbReference type="Gene3D" id="3.30.830.10">
    <property type="entry name" value="Metalloenzyme, LuxS/M16 peptidase-like"/>
    <property type="match status" value="2"/>
</dbReference>
<dbReference type="Proteomes" id="UP000236842">
    <property type="component" value="Unassembled WGS sequence"/>
</dbReference>
<reference evidence="4" key="1">
    <citation type="submission" date="2017-09" db="EMBL/GenBank/DDBJ databases">
        <title>Depth-based differentiation of microbial function through sediment-hosted aquifers and enrichment of novel symbionts in the deep terrestrial subsurface.</title>
        <authorList>
            <person name="Probst A.J."/>
            <person name="Ladd B."/>
            <person name="Jarett J.K."/>
            <person name="Geller-Mcgrath D.E."/>
            <person name="Sieber C.M.K."/>
            <person name="Emerson J.B."/>
            <person name="Anantharaman K."/>
            <person name="Thomas B.C."/>
            <person name="Malmstrom R."/>
            <person name="Stieglmeier M."/>
            <person name="Klingl A."/>
            <person name="Woyke T."/>
            <person name="Ryan C.M."/>
            <person name="Banfield J.F."/>
        </authorList>
    </citation>
    <scope>NUCLEOTIDE SEQUENCE [LARGE SCALE GENOMIC DNA]</scope>
</reference>
<dbReference type="InterPro" id="IPR050361">
    <property type="entry name" value="MPP/UQCRC_Complex"/>
</dbReference>
<evidence type="ECO:0000313" key="3">
    <source>
        <dbReference type="EMBL" id="PIX28609.1"/>
    </source>
</evidence>
<dbReference type="EMBL" id="PFIJ01000045">
    <property type="protein sequence ID" value="PIX28609.1"/>
    <property type="molecule type" value="Genomic_DNA"/>
</dbReference>
<sequence length="306" mass="34932">DEKAIEIERGVILDEFRKKKANPESMIWDVWKRVFSQGTNAERSGLGTEESIRAITKQDLVDFYHTMFVSGRMVIVACGGITIKELQQEIEKQLPVSRSDKFVVSCDLPIIRHNLISIEPYIGKEQVHLMFGFRTVSLIHKDYPVLIVLSGILGRGRTSILYKQLRIERGLVYVVSSSISGLSDAGSFAVETATAKKNVQEVLDIICQEVNRIIQNGVTQEQIQLAKNKLIKSRRMKMQTSDSWVAFHADEELFRSQPWTLTDFVAEIESVTFQDVQRVAQIYFGKDKWYLAMCGDIANDEVEIHW</sequence>
<dbReference type="PANTHER" id="PTHR11851">
    <property type="entry name" value="METALLOPROTEASE"/>
    <property type="match status" value="1"/>
</dbReference>
<evidence type="ECO:0000259" key="2">
    <source>
        <dbReference type="Pfam" id="PF05193"/>
    </source>
</evidence>
<dbReference type="AlphaFoldDB" id="A0A2H9N3Y8"/>
<dbReference type="SUPFAM" id="SSF63411">
    <property type="entry name" value="LuxS/MPP-like metallohydrolase"/>
    <property type="match status" value="2"/>
</dbReference>
<protein>
    <recommendedName>
        <fullName evidence="2">Peptidase M16 C-terminal domain-containing protein</fullName>
    </recommendedName>
</protein>
<gene>
    <name evidence="3" type="ORF">COZ64_02640</name>
</gene>
<feature type="non-terminal residue" evidence="3">
    <location>
        <position position="1"/>
    </location>
</feature>
<comment type="similarity">
    <text evidence="1">Belongs to the peptidase M16 family.</text>
</comment>
<accession>A0A2H9N3Y8</accession>
<feature type="domain" description="Peptidase M16 C-terminal" evidence="2">
    <location>
        <begin position="55"/>
        <end position="230"/>
    </location>
</feature>
<dbReference type="InterPro" id="IPR007863">
    <property type="entry name" value="Peptidase_M16_C"/>
</dbReference>
<comment type="caution">
    <text evidence="3">The sequence shown here is derived from an EMBL/GenBank/DDBJ whole genome shotgun (WGS) entry which is preliminary data.</text>
</comment>
<dbReference type="Pfam" id="PF05193">
    <property type="entry name" value="Peptidase_M16_C"/>
    <property type="match status" value="1"/>
</dbReference>
<dbReference type="PANTHER" id="PTHR11851:SF49">
    <property type="entry name" value="MITOCHONDRIAL-PROCESSING PEPTIDASE SUBUNIT ALPHA"/>
    <property type="match status" value="1"/>
</dbReference>
<evidence type="ECO:0000256" key="1">
    <source>
        <dbReference type="ARBA" id="ARBA00007261"/>
    </source>
</evidence>
<evidence type="ECO:0000313" key="4">
    <source>
        <dbReference type="Proteomes" id="UP000236842"/>
    </source>
</evidence>
<name>A0A2H9N3Y8_9BACT</name>
<organism evidence="3 4">
    <name type="scientific">Candidatus Brennerbacteria bacterium CG_4_8_14_3_um_filter_43_14</name>
    <dbReference type="NCBI Taxonomy" id="1974521"/>
    <lineage>
        <taxon>Bacteria</taxon>
        <taxon>Candidatus Brenneribacteriota</taxon>
    </lineage>
</organism>
<dbReference type="InterPro" id="IPR011249">
    <property type="entry name" value="Metalloenz_LuxS/M16"/>
</dbReference>